<name>A0AAU9XC21_9CNID</name>
<accession>A0AAU9XC21</accession>
<dbReference type="EMBL" id="CALNXJ010000036">
    <property type="protein sequence ID" value="CAH3142222.1"/>
    <property type="molecule type" value="Genomic_DNA"/>
</dbReference>
<organism evidence="1 2">
    <name type="scientific">Pocillopora meandrina</name>
    <dbReference type="NCBI Taxonomy" id="46732"/>
    <lineage>
        <taxon>Eukaryota</taxon>
        <taxon>Metazoa</taxon>
        <taxon>Cnidaria</taxon>
        <taxon>Anthozoa</taxon>
        <taxon>Hexacorallia</taxon>
        <taxon>Scleractinia</taxon>
        <taxon>Astrocoeniina</taxon>
        <taxon>Pocilloporidae</taxon>
        <taxon>Pocillopora</taxon>
    </lineage>
</organism>
<reference evidence="1 2" key="1">
    <citation type="submission" date="2022-05" db="EMBL/GenBank/DDBJ databases">
        <authorList>
            <consortium name="Genoscope - CEA"/>
            <person name="William W."/>
        </authorList>
    </citation>
    <scope>NUCLEOTIDE SEQUENCE [LARGE SCALE GENOMIC DNA]</scope>
</reference>
<dbReference type="Proteomes" id="UP001159428">
    <property type="component" value="Unassembled WGS sequence"/>
</dbReference>
<protein>
    <submittedName>
        <fullName evidence="1">Uncharacterized protein</fullName>
    </submittedName>
</protein>
<proteinExistence type="predicted"/>
<evidence type="ECO:0000313" key="2">
    <source>
        <dbReference type="Proteomes" id="UP001159428"/>
    </source>
</evidence>
<dbReference type="AlphaFoldDB" id="A0AAU9XC21"/>
<sequence>MKGILRKCATCKKVEGVPYRPPPTPDLPMEQVSWNEFHQAHNSEKQTFSLHVTTIEANCFPVLCNSLFSTVTPTTWSVGHIIPAHTSDVFQKYNLGLNRVSMEG</sequence>
<keyword evidence="2" id="KW-1185">Reference proteome</keyword>
<gene>
    <name evidence="1" type="ORF">PMEA_00020016</name>
</gene>
<comment type="caution">
    <text evidence="1">The sequence shown here is derived from an EMBL/GenBank/DDBJ whole genome shotgun (WGS) entry which is preliminary data.</text>
</comment>
<evidence type="ECO:0000313" key="1">
    <source>
        <dbReference type="EMBL" id="CAH3142222.1"/>
    </source>
</evidence>